<feature type="active site" description="Proton acceptor" evidence="2">
    <location>
        <position position="85"/>
    </location>
</feature>
<keyword evidence="1" id="KW-0456">Lyase</keyword>
<dbReference type="SUPFAM" id="SSF110857">
    <property type="entry name" value="Gamma-glutamyl cyclotransferase-like"/>
    <property type="match status" value="1"/>
</dbReference>
<dbReference type="InterPro" id="IPR036568">
    <property type="entry name" value="GGCT-like_sf"/>
</dbReference>
<dbReference type="Gene3D" id="3.10.490.10">
    <property type="entry name" value="Gamma-glutamyl cyclotransferase-like"/>
    <property type="match status" value="1"/>
</dbReference>
<organism evidence="4 5">
    <name type="scientific">Hahella chejuensis (strain KCTC 2396)</name>
    <dbReference type="NCBI Taxonomy" id="349521"/>
    <lineage>
        <taxon>Bacteria</taxon>
        <taxon>Pseudomonadati</taxon>
        <taxon>Pseudomonadota</taxon>
        <taxon>Gammaproteobacteria</taxon>
        <taxon>Oceanospirillales</taxon>
        <taxon>Hahellaceae</taxon>
        <taxon>Hahella</taxon>
    </lineage>
</organism>
<feature type="binding site" evidence="3">
    <location>
        <begin position="9"/>
        <end position="14"/>
    </location>
    <ligand>
        <name>substrate</name>
    </ligand>
</feature>
<evidence type="ECO:0000256" key="2">
    <source>
        <dbReference type="PIRSR" id="PIRSR617939-1"/>
    </source>
</evidence>
<feature type="binding site" evidence="3">
    <location>
        <position position="126"/>
    </location>
    <ligand>
        <name>substrate</name>
    </ligand>
</feature>
<dbReference type="STRING" id="349521.HCH_05760"/>
<protein>
    <recommendedName>
        <fullName evidence="6">AIG2-like family protein</fullName>
    </recommendedName>
</protein>
<evidence type="ECO:0000256" key="1">
    <source>
        <dbReference type="ARBA" id="ARBA00023239"/>
    </source>
</evidence>
<evidence type="ECO:0000313" key="4">
    <source>
        <dbReference type="EMBL" id="ABC32411.1"/>
    </source>
</evidence>
<gene>
    <name evidence="4" type="ordered locus">HCH_05760</name>
</gene>
<dbReference type="RefSeq" id="WP_011399470.1">
    <property type="nucleotide sequence ID" value="NC_007645.1"/>
</dbReference>
<dbReference type="InterPro" id="IPR017939">
    <property type="entry name" value="G-Glutamylcylcotransferase"/>
</dbReference>
<dbReference type="KEGG" id="hch:HCH_05760"/>
<dbReference type="GO" id="GO:0003839">
    <property type="term" value="F:gamma-glutamylcyclotransferase activity"/>
    <property type="evidence" value="ECO:0007669"/>
    <property type="project" value="InterPro"/>
</dbReference>
<proteinExistence type="predicted"/>
<reference evidence="4 5" key="1">
    <citation type="journal article" date="2005" name="Nucleic Acids Res.">
        <title>Genomic blueprint of Hahella chejuensis, a marine microbe producing an algicidal agent.</title>
        <authorList>
            <person name="Jeong H."/>
            <person name="Yim J.H."/>
            <person name="Lee C."/>
            <person name="Choi S.-H."/>
            <person name="Park Y.K."/>
            <person name="Yoon S.H."/>
            <person name="Hur C.-G."/>
            <person name="Kang H.-Y."/>
            <person name="Kim D."/>
            <person name="Lee H.H."/>
            <person name="Park K.H."/>
            <person name="Park S.-H."/>
            <person name="Park H.-S."/>
            <person name="Lee H.K."/>
            <person name="Oh T.K."/>
            <person name="Kim J.F."/>
        </authorList>
    </citation>
    <scope>NUCLEOTIDE SEQUENCE [LARGE SCALE GENOMIC DNA]</scope>
    <source>
        <strain evidence="4 5">KCTC 2396</strain>
    </source>
</reference>
<dbReference type="AlphaFoldDB" id="Q2SAB3"/>
<dbReference type="OrthoDB" id="5401862at2"/>
<sequence length="171" mass="19035">MDAASQFTYFAYGSNMSLLRLRARTPSAQLMGTGWLAGYQLRFHKVGRDASAKCDIFHTGTIEDVVYGGLFLIDEQDRYALDLAEGAGNGYDPADLSITTENKAVMQALTYVATITDAYLLPFDWYLEHVLRGAEALRLPSSYLESLRATRAIADSDTERAKRELAIYRST</sequence>
<dbReference type="HOGENOM" id="CLU_048475_6_0_6"/>
<dbReference type="Proteomes" id="UP000000238">
    <property type="component" value="Chromosome"/>
</dbReference>
<name>Q2SAB3_HAHCH</name>
<keyword evidence="5" id="KW-1185">Reference proteome</keyword>
<evidence type="ECO:0000313" key="5">
    <source>
        <dbReference type="Proteomes" id="UP000000238"/>
    </source>
</evidence>
<dbReference type="Pfam" id="PF13772">
    <property type="entry name" value="AIG2_2"/>
    <property type="match status" value="1"/>
</dbReference>
<evidence type="ECO:0000256" key="3">
    <source>
        <dbReference type="PIRSR" id="PIRSR617939-2"/>
    </source>
</evidence>
<dbReference type="InterPro" id="IPR013024">
    <property type="entry name" value="GGCT-like"/>
</dbReference>
<dbReference type="PANTHER" id="PTHR12935">
    <property type="entry name" value="GAMMA-GLUTAMYLCYCLOTRANSFERASE"/>
    <property type="match status" value="1"/>
</dbReference>
<accession>Q2SAB3</accession>
<dbReference type="CDD" id="cd06661">
    <property type="entry name" value="GGCT_like"/>
    <property type="match status" value="1"/>
</dbReference>
<evidence type="ECO:0008006" key="6">
    <source>
        <dbReference type="Google" id="ProtNLM"/>
    </source>
</evidence>
<dbReference type="eggNOG" id="COG2105">
    <property type="taxonomic scope" value="Bacteria"/>
</dbReference>
<dbReference type="PANTHER" id="PTHR12935:SF0">
    <property type="entry name" value="GAMMA-GLUTAMYLCYCLOTRANSFERASE"/>
    <property type="match status" value="1"/>
</dbReference>
<dbReference type="EMBL" id="CP000155">
    <property type="protein sequence ID" value="ABC32411.1"/>
    <property type="molecule type" value="Genomic_DNA"/>
</dbReference>